<dbReference type="PANTHER" id="PTHR31808">
    <property type="entry name" value="EXPRESSED PROTEIN"/>
    <property type="match status" value="1"/>
</dbReference>
<feature type="region of interest" description="Disordered" evidence="1">
    <location>
        <begin position="44"/>
        <end position="72"/>
    </location>
</feature>
<dbReference type="OrthoDB" id="25131at2759"/>
<dbReference type="PANTHER" id="PTHR31808:SF4">
    <property type="entry name" value="LIGASE, PUTATIVE (DUF760)-RELATED"/>
    <property type="match status" value="1"/>
</dbReference>
<comment type="caution">
    <text evidence="2">The sequence shown here is derived from an EMBL/GenBank/DDBJ whole genome shotgun (WGS) entry which is preliminary data.</text>
</comment>
<evidence type="ECO:0000313" key="3">
    <source>
        <dbReference type="Proteomes" id="UP001141806"/>
    </source>
</evidence>
<evidence type="ECO:0000256" key="1">
    <source>
        <dbReference type="SAM" id="MobiDB-lite"/>
    </source>
</evidence>
<evidence type="ECO:0000313" key="2">
    <source>
        <dbReference type="EMBL" id="KAJ4974802.1"/>
    </source>
</evidence>
<dbReference type="EMBL" id="JAMYWD010000004">
    <property type="protein sequence ID" value="KAJ4974802.1"/>
    <property type="molecule type" value="Genomic_DNA"/>
</dbReference>
<dbReference type="AlphaFoldDB" id="A0A9Q0QWX6"/>
<name>A0A9Q0QWX6_9MAGN</name>
<organism evidence="2 3">
    <name type="scientific">Protea cynaroides</name>
    <dbReference type="NCBI Taxonomy" id="273540"/>
    <lineage>
        <taxon>Eukaryota</taxon>
        <taxon>Viridiplantae</taxon>
        <taxon>Streptophyta</taxon>
        <taxon>Embryophyta</taxon>
        <taxon>Tracheophyta</taxon>
        <taxon>Spermatophyta</taxon>
        <taxon>Magnoliopsida</taxon>
        <taxon>Proteales</taxon>
        <taxon>Proteaceae</taxon>
        <taxon>Protea</taxon>
    </lineage>
</organism>
<feature type="compositionally biased region" description="Polar residues" evidence="1">
    <location>
        <begin position="47"/>
        <end position="58"/>
    </location>
</feature>
<proteinExistence type="predicted"/>
<reference evidence="2" key="1">
    <citation type="journal article" date="2023" name="Plant J.">
        <title>The genome of the king protea, Protea cynaroides.</title>
        <authorList>
            <person name="Chang J."/>
            <person name="Duong T.A."/>
            <person name="Schoeman C."/>
            <person name="Ma X."/>
            <person name="Roodt D."/>
            <person name="Barker N."/>
            <person name="Li Z."/>
            <person name="Van de Peer Y."/>
            <person name="Mizrachi E."/>
        </authorList>
    </citation>
    <scope>NUCLEOTIDE SEQUENCE</scope>
    <source>
        <tissue evidence="2">Young leaves</tissue>
    </source>
</reference>
<accession>A0A9Q0QWX6</accession>
<dbReference type="InterPro" id="IPR038925">
    <property type="entry name" value="At3g17800-like"/>
</dbReference>
<dbReference type="Pfam" id="PF05542">
    <property type="entry name" value="DUF760"/>
    <property type="match status" value="1"/>
</dbReference>
<keyword evidence="3" id="KW-1185">Reference proteome</keyword>
<sequence>MYGYFLRRVDQRFQLEKTMKILPDGLNKGDDNVNGHVMAKEIRPSGVESSPDSPNAEQTHPEVSYSNISPEGFGHGIKPSRLRTYVMSFDAETLQRYTTIRSKEAVSIIEKHTKALFGKPEIVITQGTIDSSTEQNRLLRTSYLCFILDLMYL</sequence>
<dbReference type="Proteomes" id="UP001141806">
    <property type="component" value="Unassembled WGS sequence"/>
</dbReference>
<gene>
    <name evidence="2" type="ORF">NE237_007976</name>
</gene>
<dbReference type="InterPro" id="IPR008479">
    <property type="entry name" value="DUF760"/>
</dbReference>
<protein>
    <submittedName>
        <fullName evidence="2">Uncharacterized protein</fullName>
    </submittedName>
</protein>